<dbReference type="InterPro" id="IPR042453">
    <property type="entry name" value="WDR53"/>
</dbReference>
<reference evidence="2" key="2">
    <citation type="submission" date="2015-01" db="EMBL/GenBank/DDBJ databases">
        <title>Evolutionary Origins and Diversification of the Mycorrhizal Mutualists.</title>
        <authorList>
            <consortium name="DOE Joint Genome Institute"/>
            <consortium name="Mycorrhizal Genomics Consortium"/>
            <person name="Kohler A."/>
            <person name="Kuo A."/>
            <person name="Nagy L.G."/>
            <person name="Floudas D."/>
            <person name="Copeland A."/>
            <person name="Barry K.W."/>
            <person name="Cichocki N."/>
            <person name="Veneault-Fourrey C."/>
            <person name="LaButti K."/>
            <person name="Lindquist E.A."/>
            <person name="Lipzen A."/>
            <person name="Lundell T."/>
            <person name="Morin E."/>
            <person name="Murat C."/>
            <person name="Riley R."/>
            <person name="Ohm R."/>
            <person name="Sun H."/>
            <person name="Tunlid A."/>
            <person name="Henrissat B."/>
            <person name="Grigoriev I.V."/>
            <person name="Hibbett D.S."/>
            <person name="Martin F."/>
        </authorList>
    </citation>
    <scope>NUCLEOTIDE SEQUENCE [LARGE SCALE GENOMIC DNA]</scope>
    <source>
        <strain evidence="2">Ve08.2h10</strain>
    </source>
</reference>
<proteinExistence type="predicted"/>
<dbReference type="Gene3D" id="2.130.10.10">
    <property type="entry name" value="YVTN repeat-like/Quinoprotein amine dehydrogenase"/>
    <property type="match status" value="2"/>
</dbReference>
<dbReference type="Proteomes" id="UP000054538">
    <property type="component" value="Unassembled WGS sequence"/>
</dbReference>
<dbReference type="PANTHER" id="PTHR44666">
    <property type="entry name" value="WD REPEAT-CONTAINING PROTEIN 53"/>
    <property type="match status" value="1"/>
</dbReference>
<protein>
    <recommendedName>
        <fullName evidence="3">WD40 repeat-like protein</fullName>
    </recommendedName>
</protein>
<gene>
    <name evidence="1" type="ORF">PAXRUDRAFT_831601</name>
</gene>
<dbReference type="SUPFAM" id="SSF50978">
    <property type="entry name" value="WD40 repeat-like"/>
    <property type="match status" value="1"/>
</dbReference>
<dbReference type="EMBL" id="KN825502">
    <property type="protein sequence ID" value="KIK90563.1"/>
    <property type="molecule type" value="Genomic_DNA"/>
</dbReference>
<evidence type="ECO:0000313" key="2">
    <source>
        <dbReference type="Proteomes" id="UP000054538"/>
    </source>
</evidence>
<dbReference type="AlphaFoldDB" id="A0A0D0DI12"/>
<evidence type="ECO:0008006" key="3">
    <source>
        <dbReference type="Google" id="ProtNLM"/>
    </source>
</evidence>
<dbReference type="PANTHER" id="PTHR44666:SF1">
    <property type="entry name" value="WD REPEAT-CONTAINING PROTEIN 53"/>
    <property type="match status" value="1"/>
</dbReference>
<dbReference type="SMART" id="SM00320">
    <property type="entry name" value="WD40"/>
    <property type="match status" value="2"/>
</dbReference>
<keyword evidence="2" id="KW-1185">Reference proteome</keyword>
<dbReference type="InParanoid" id="A0A0D0DI12"/>
<dbReference type="InterPro" id="IPR036322">
    <property type="entry name" value="WD40_repeat_dom_sf"/>
</dbReference>
<dbReference type="STRING" id="930991.A0A0D0DI12"/>
<dbReference type="InterPro" id="IPR015943">
    <property type="entry name" value="WD40/YVTN_repeat-like_dom_sf"/>
</dbReference>
<evidence type="ECO:0000313" key="1">
    <source>
        <dbReference type="EMBL" id="KIK90563.1"/>
    </source>
</evidence>
<name>A0A0D0DI12_9AGAM</name>
<dbReference type="HOGENOM" id="CLU_066072_0_0_1"/>
<sequence>MTESYKTNHCHRTTLQIPAQVSCLSLGEPHQLFVGSDDGSVRIYDMATLKVLKAIRGLGAVSSITFHSQTKSSPARLWVASGRQALSFLLGADKLILTSANISSKLDIGADDDDVVNELLINAKGTHMAFCTDSGSVGVVDLSNNKVTRMRNSHDNICGTVQFIPDRPSELISGGYDSTFLHFDFLQGSVLSRDDLSAAPPSSGVSLSPPFILSMSISSGGVIAAGTADGRVYIGTAGEKSLEGPGGRQKRRRRWDGLKGEGKLVEEVARGPIAALTFTAPRKFLTCTLLGKVTGHQIHGSVADGTLLLESQWTHQCRDISKVNSITTSGDSIIIGGFQKDGRGVIEIWTKTDDVNIASAGVDE</sequence>
<reference evidence="1 2" key="1">
    <citation type="submission" date="2014-04" db="EMBL/GenBank/DDBJ databases">
        <authorList>
            <consortium name="DOE Joint Genome Institute"/>
            <person name="Kuo A."/>
            <person name="Kohler A."/>
            <person name="Jargeat P."/>
            <person name="Nagy L.G."/>
            <person name="Floudas D."/>
            <person name="Copeland A."/>
            <person name="Barry K.W."/>
            <person name="Cichocki N."/>
            <person name="Veneault-Fourrey C."/>
            <person name="LaButti K."/>
            <person name="Lindquist E.A."/>
            <person name="Lipzen A."/>
            <person name="Lundell T."/>
            <person name="Morin E."/>
            <person name="Murat C."/>
            <person name="Sun H."/>
            <person name="Tunlid A."/>
            <person name="Henrissat B."/>
            <person name="Grigoriev I.V."/>
            <person name="Hibbett D.S."/>
            <person name="Martin F."/>
            <person name="Nordberg H.P."/>
            <person name="Cantor M.N."/>
            <person name="Hua S.X."/>
        </authorList>
    </citation>
    <scope>NUCLEOTIDE SEQUENCE [LARGE SCALE GENOMIC DNA]</scope>
    <source>
        <strain evidence="1 2">Ve08.2h10</strain>
    </source>
</reference>
<dbReference type="OrthoDB" id="2161379at2759"/>
<dbReference type="InterPro" id="IPR001680">
    <property type="entry name" value="WD40_rpt"/>
</dbReference>
<organism evidence="1 2">
    <name type="scientific">Paxillus rubicundulus Ve08.2h10</name>
    <dbReference type="NCBI Taxonomy" id="930991"/>
    <lineage>
        <taxon>Eukaryota</taxon>
        <taxon>Fungi</taxon>
        <taxon>Dikarya</taxon>
        <taxon>Basidiomycota</taxon>
        <taxon>Agaricomycotina</taxon>
        <taxon>Agaricomycetes</taxon>
        <taxon>Agaricomycetidae</taxon>
        <taxon>Boletales</taxon>
        <taxon>Paxilineae</taxon>
        <taxon>Paxillaceae</taxon>
        <taxon>Paxillus</taxon>
    </lineage>
</organism>
<accession>A0A0D0DI12</accession>